<dbReference type="AlphaFoldDB" id="A0A3B0WR15"/>
<accession>A0A3B0WR15</accession>
<dbReference type="EMBL" id="UOFG01000037">
    <property type="protein sequence ID" value="VAW58435.1"/>
    <property type="molecule type" value="Genomic_DNA"/>
</dbReference>
<organism evidence="1">
    <name type="scientific">hydrothermal vent metagenome</name>
    <dbReference type="NCBI Taxonomy" id="652676"/>
    <lineage>
        <taxon>unclassified sequences</taxon>
        <taxon>metagenomes</taxon>
        <taxon>ecological metagenomes</taxon>
    </lineage>
</organism>
<evidence type="ECO:0000313" key="1">
    <source>
        <dbReference type="EMBL" id="VAW58435.1"/>
    </source>
</evidence>
<gene>
    <name evidence="1" type="ORF">MNBD_GAMMA11-159</name>
</gene>
<sequence length="66" mass="7338">MPSLLWCEFKSESGRWKSTCLLLSTDTSLNAEQVIESYGLVQLLSCMKDRDNHKLMLSLALASGST</sequence>
<protein>
    <submittedName>
        <fullName evidence="1">Uncharacterized protein</fullName>
    </submittedName>
</protein>
<reference evidence="1" key="1">
    <citation type="submission" date="2018-06" db="EMBL/GenBank/DDBJ databases">
        <authorList>
            <person name="Zhirakovskaya E."/>
        </authorList>
    </citation>
    <scope>NUCLEOTIDE SEQUENCE</scope>
</reference>
<proteinExistence type="predicted"/>
<name>A0A3B0WR15_9ZZZZ</name>